<proteinExistence type="predicted"/>
<dbReference type="PATRIC" id="fig|1217656.3.peg.4196"/>
<name>N8Y2J7_ACIGI</name>
<organism evidence="1 2">
    <name type="scientific">Acinetobacter guillouiae NIPH 991</name>
    <dbReference type="NCBI Taxonomy" id="1217656"/>
    <lineage>
        <taxon>Bacteria</taxon>
        <taxon>Pseudomonadati</taxon>
        <taxon>Pseudomonadota</taxon>
        <taxon>Gammaproteobacteria</taxon>
        <taxon>Moraxellales</taxon>
        <taxon>Moraxellaceae</taxon>
        <taxon>Acinetobacter</taxon>
    </lineage>
</organism>
<reference evidence="1 2" key="1">
    <citation type="submission" date="2013-02" db="EMBL/GenBank/DDBJ databases">
        <title>The Genome Sequence of Acinetobacter guillouiae NIPH 991.</title>
        <authorList>
            <consortium name="The Broad Institute Genome Sequencing Platform"/>
            <consortium name="The Broad Institute Genome Sequencing Center for Infectious Disease"/>
            <person name="Cerqueira G."/>
            <person name="Feldgarden M."/>
            <person name="Courvalin P."/>
            <person name="Perichon B."/>
            <person name="Grillot-Courvalin C."/>
            <person name="Clermont D."/>
            <person name="Rocha E."/>
            <person name="Yoon E.-J."/>
            <person name="Nemec A."/>
            <person name="Walker B."/>
            <person name="Young S.K."/>
            <person name="Zeng Q."/>
            <person name="Gargeya S."/>
            <person name="Fitzgerald M."/>
            <person name="Haas B."/>
            <person name="Abouelleil A."/>
            <person name="Alvarado L."/>
            <person name="Arachchi H.M."/>
            <person name="Berlin A.M."/>
            <person name="Chapman S.B."/>
            <person name="Dewar J."/>
            <person name="Goldberg J."/>
            <person name="Griggs A."/>
            <person name="Gujja S."/>
            <person name="Hansen M."/>
            <person name="Howarth C."/>
            <person name="Imamovic A."/>
            <person name="Larimer J."/>
            <person name="McCowan C."/>
            <person name="Murphy C."/>
            <person name="Neiman D."/>
            <person name="Pearson M."/>
            <person name="Priest M."/>
            <person name="Roberts A."/>
            <person name="Saif S."/>
            <person name="Shea T."/>
            <person name="Sisk P."/>
            <person name="Sykes S."/>
            <person name="Wortman J."/>
            <person name="Nusbaum C."/>
            <person name="Birren B."/>
        </authorList>
    </citation>
    <scope>NUCLEOTIDE SEQUENCE [LARGE SCALE GENOMIC DNA]</scope>
    <source>
        <strain evidence="1 2">NIPH 991</strain>
    </source>
</reference>
<dbReference type="HOGENOM" id="CLU_1811612_0_0_6"/>
<keyword evidence="2" id="KW-1185">Reference proteome</keyword>
<sequence length="142" mass="15947">MSKFKIGDIIRAKKGVIQLPPMVKVKNKQSLSSNKLTNVFEFTGEQGKRDCEVMFAELNLDMSKFAHIYTDNIGSVQIGKNTLSLIFWTEKGVSIQPQIEDGIKSANEIVFAEFEIDALSFEHIYLDTTKQSNLGSNKEIKA</sequence>
<accession>N8Y2J7</accession>
<dbReference type="RefSeq" id="WP_004823328.1">
    <property type="nucleotide sequence ID" value="NZ_KB849456.1"/>
</dbReference>
<comment type="caution">
    <text evidence="1">The sequence shown here is derived from an EMBL/GenBank/DDBJ whole genome shotgun (WGS) entry which is preliminary data.</text>
</comment>
<dbReference type="AlphaFoldDB" id="N8Y2J7"/>
<evidence type="ECO:0000313" key="1">
    <source>
        <dbReference type="EMBL" id="ENV15529.1"/>
    </source>
</evidence>
<evidence type="ECO:0000313" key="2">
    <source>
        <dbReference type="Proteomes" id="UP000013148"/>
    </source>
</evidence>
<gene>
    <name evidence="1" type="ORF">F964_04255</name>
</gene>
<protein>
    <submittedName>
        <fullName evidence="1">Uncharacterized protein</fullName>
    </submittedName>
</protein>
<dbReference type="Proteomes" id="UP000013148">
    <property type="component" value="Unassembled WGS sequence"/>
</dbReference>
<dbReference type="EMBL" id="APPJ01000014">
    <property type="protein sequence ID" value="ENV15529.1"/>
    <property type="molecule type" value="Genomic_DNA"/>
</dbReference>